<feature type="transmembrane region" description="Helical" evidence="9">
    <location>
        <begin position="110"/>
        <end position="138"/>
    </location>
</feature>
<dbReference type="Pfam" id="PF13853">
    <property type="entry name" value="7tm_4"/>
    <property type="match status" value="1"/>
</dbReference>
<dbReference type="AlphaFoldDB" id="A0A3Q7MC38"/>
<keyword evidence="6 9" id="KW-1133">Transmembrane helix</keyword>
<dbReference type="PROSITE" id="PS50262">
    <property type="entry name" value="G_PROTEIN_RECEP_F1_2"/>
    <property type="match status" value="1"/>
</dbReference>
<accession>A0A3Q7MC38</accession>
<dbReference type="RefSeq" id="XP_025704383.1">
    <property type="nucleotide sequence ID" value="XM_025848598.1"/>
</dbReference>
<dbReference type="FunFam" id="1.20.1070.10:FF:000006">
    <property type="entry name" value="Olfactory receptor"/>
    <property type="match status" value="1"/>
</dbReference>
<dbReference type="PRINTS" id="PR00245">
    <property type="entry name" value="OLFACTORYR"/>
</dbReference>
<evidence type="ECO:0000256" key="4">
    <source>
        <dbReference type="ARBA" id="ARBA00022692"/>
    </source>
</evidence>
<keyword evidence="7 9" id="KW-0472">Membrane</keyword>
<evidence type="ECO:0000256" key="3">
    <source>
        <dbReference type="ARBA" id="ARBA00022606"/>
    </source>
</evidence>
<evidence type="ECO:0000256" key="8">
    <source>
        <dbReference type="ARBA" id="ARBA00023224"/>
    </source>
</evidence>
<dbReference type="SUPFAM" id="SSF81321">
    <property type="entry name" value="Family A G protein-coupled receptor-like"/>
    <property type="match status" value="1"/>
</dbReference>
<feature type="transmembrane region" description="Helical" evidence="9">
    <location>
        <begin position="255"/>
        <end position="274"/>
    </location>
</feature>
<keyword evidence="3" id="KW-0716">Sensory transduction</keyword>
<keyword evidence="8" id="KW-0807">Transducer</keyword>
<dbReference type="InterPro" id="IPR050402">
    <property type="entry name" value="OR51/52/56-like"/>
</dbReference>
<evidence type="ECO:0000256" key="6">
    <source>
        <dbReference type="ARBA" id="ARBA00022989"/>
    </source>
</evidence>
<feature type="transmembrane region" description="Helical" evidence="9">
    <location>
        <begin position="76"/>
        <end position="98"/>
    </location>
</feature>
<reference key="1">
    <citation type="submission" date="2019-01" db="UniProtKB">
        <authorList>
            <consortium name="RefSeq"/>
        </authorList>
    </citation>
    <scope>IDENTIFICATION</scope>
</reference>
<evidence type="ECO:0000259" key="10">
    <source>
        <dbReference type="PROSITE" id="PS50262"/>
    </source>
</evidence>
<dbReference type="Proteomes" id="UP000286641">
    <property type="component" value="Unplaced"/>
</dbReference>
<feature type="transmembrane region" description="Helical" evidence="9">
    <location>
        <begin position="319"/>
        <end position="342"/>
    </location>
</feature>
<keyword evidence="5" id="KW-0552">Olfaction</keyword>
<protein>
    <submittedName>
        <fullName evidence="12">Olfactory receptor 52E2-like</fullName>
    </submittedName>
</protein>
<organism evidence="11 12">
    <name type="scientific">Callorhinus ursinus</name>
    <name type="common">Northern fur seal</name>
    <dbReference type="NCBI Taxonomy" id="34884"/>
    <lineage>
        <taxon>Eukaryota</taxon>
        <taxon>Metazoa</taxon>
        <taxon>Chordata</taxon>
        <taxon>Craniata</taxon>
        <taxon>Vertebrata</taxon>
        <taxon>Euteleostomi</taxon>
        <taxon>Mammalia</taxon>
        <taxon>Eutheria</taxon>
        <taxon>Laurasiatheria</taxon>
        <taxon>Carnivora</taxon>
        <taxon>Caniformia</taxon>
        <taxon>Pinnipedia</taxon>
        <taxon>Otariidae</taxon>
        <taxon>Callorhinus</taxon>
    </lineage>
</organism>
<dbReference type="CDD" id="cd15952">
    <property type="entry name" value="7tmA_OR52E-like"/>
    <property type="match status" value="1"/>
</dbReference>
<feature type="domain" description="G-protein coupled receptors family 1 profile" evidence="10">
    <location>
        <begin position="90"/>
        <end position="340"/>
    </location>
</feature>
<evidence type="ECO:0000256" key="9">
    <source>
        <dbReference type="SAM" id="Phobius"/>
    </source>
</evidence>
<evidence type="ECO:0000256" key="7">
    <source>
        <dbReference type="ARBA" id="ARBA00023136"/>
    </source>
</evidence>
<dbReference type="InterPro" id="IPR017452">
    <property type="entry name" value="GPCR_Rhodpsn_7TM"/>
</dbReference>
<evidence type="ECO:0000256" key="5">
    <source>
        <dbReference type="ARBA" id="ARBA00022725"/>
    </source>
</evidence>
<dbReference type="PANTHER" id="PTHR26450:SF392">
    <property type="entry name" value="OLFACTORY RECEPTOR 52E2"/>
    <property type="match status" value="1"/>
</dbReference>
<comment type="subcellular location">
    <subcellularLocation>
        <location evidence="2">Membrane</location>
        <topology evidence="2">Multi-pass membrane protein</topology>
    </subcellularLocation>
</comment>
<evidence type="ECO:0000256" key="1">
    <source>
        <dbReference type="ARBA" id="ARBA00002936"/>
    </source>
</evidence>
<keyword evidence="4 9" id="KW-0812">Transmembrane</keyword>
<evidence type="ECO:0000313" key="12">
    <source>
        <dbReference type="RefSeq" id="XP_025704383.1"/>
    </source>
</evidence>
<sequence length="358" mass="40363">MKEITLMRARDHGEQVSISQWGLVEAEDSEWIIEHTSVRTWTYALSSRLSLPNDTPFHPSSLLLEIPGLETLHMCISFPFCALYMIAPLGNLTILFVIQAESSLHQPMFYFLAMVATIDLGLSTATIPKMFWIFWFSLREILFDACLTQVFFIHNFTGIGSAVLLAMAYDHCMAICNPLRYSTTFTNKVVSVIGVAVLVRAFIFVIPFVFLILLLPFCGNHVIPHMYGKHMGLARLSCASIKINITYGLEAISTLVFDIIAIALSYVQILHAVFRLPSHEAGLKSLSTCGSQVCVILAFYTLALFSFMTHRFGQNVPRYIHILLADLYVIMPPMLNPVIYGVRTKQIYDHVKKILLQT</sequence>
<feature type="transmembrane region" description="Helical" evidence="9">
    <location>
        <begin position="150"/>
        <end position="169"/>
    </location>
</feature>
<dbReference type="InParanoid" id="A0A3Q7MC38"/>
<dbReference type="Gene3D" id="1.20.1070.10">
    <property type="entry name" value="Rhodopsin 7-helix transmembrane proteins"/>
    <property type="match status" value="1"/>
</dbReference>
<dbReference type="GO" id="GO:0004984">
    <property type="term" value="F:olfactory receptor activity"/>
    <property type="evidence" value="ECO:0007669"/>
    <property type="project" value="InterPro"/>
</dbReference>
<dbReference type="InterPro" id="IPR000725">
    <property type="entry name" value="Olfact_rcpt"/>
</dbReference>
<feature type="transmembrane region" description="Helical" evidence="9">
    <location>
        <begin position="286"/>
        <end position="307"/>
    </location>
</feature>
<dbReference type="PANTHER" id="PTHR26450">
    <property type="entry name" value="OLFACTORY RECEPTOR 56B1-RELATED"/>
    <property type="match status" value="1"/>
</dbReference>
<dbReference type="GO" id="GO:0005886">
    <property type="term" value="C:plasma membrane"/>
    <property type="evidence" value="ECO:0007669"/>
    <property type="project" value="TreeGrafter"/>
</dbReference>
<dbReference type="GO" id="GO:0007186">
    <property type="term" value="P:G protein-coupled receptor signaling pathway"/>
    <property type="evidence" value="ECO:0007669"/>
    <property type="project" value="InterPro"/>
</dbReference>
<keyword evidence="11" id="KW-1185">Reference proteome</keyword>
<proteinExistence type="predicted"/>
<evidence type="ECO:0000256" key="2">
    <source>
        <dbReference type="ARBA" id="ARBA00004141"/>
    </source>
</evidence>
<feature type="transmembrane region" description="Helical" evidence="9">
    <location>
        <begin position="189"/>
        <end position="218"/>
    </location>
</feature>
<evidence type="ECO:0000313" key="11">
    <source>
        <dbReference type="Proteomes" id="UP000286641"/>
    </source>
</evidence>
<gene>
    <name evidence="12" type="primary">LOC112806305</name>
</gene>
<name>A0A3Q7MC38_CALUR</name>
<comment type="function">
    <text evidence="1">Odorant receptor.</text>
</comment>
<reference evidence="12" key="2">
    <citation type="submission" date="2025-08" db="UniProtKB">
        <authorList>
            <consortium name="RefSeq"/>
        </authorList>
    </citation>
    <scope>IDENTIFICATION</scope>
    <source>
        <tissue evidence="12">Blood</tissue>
    </source>
</reference>